<gene>
    <name evidence="15" type="primary">Necator_chrIV.g17201</name>
    <name evidence="15" type="ORF">RB195_003903</name>
</gene>
<keyword evidence="5" id="KW-0547">Nucleotide-binding</keyword>
<evidence type="ECO:0000256" key="7">
    <source>
        <dbReference type="ARBA" id="ARBA00023136"/>
    </source>
</evidence>
<dbReference type="PROSITE" id="PS50125">
    <property type="entry name" value="GUANYLATE_CYCLASE_2"/>
    <property type="match status" value="1"/>
</dbReference>
<dbReference type="Gene3D" id="1.10.510.10">
    <property type="entry name" value="Transferase(Phosphotransferase) domain 1"/>
    <property type="match status" value="1"/>
</dbReference>
<keyword evidence="11" id="KW-0175">Coiled coil</keyword>
<dbReference type="SMART" id="SM00044">
    <property type="entry name" value="CYCc"/>
    <property type="match status" value="1"/>
</dbReference>
<dbReference type="Proteomes" id="UP001303046">
    <property type="component" value="Unassembled WGS sequence"/>
</dbReference>
<evidence type="ECO:0000256" key="5">
    <source>
        <dbReference type="ARBA" id="ARBA00022741"/>
    </source>
</evidence>
<dbReference type="SUPFAM" id="SSF55073">
    <property type="entry name" value="Nucleotide cyclase"/>
    <property type="match status" value="1"/>
</dbReference>
<keyword evidence="8" id="KW-0325">Glycoprotein</keyword>
<dbReference type="InterPro" id="IPR029787">
    <property type="entry name" value="Nucleotide_cyclase"/>
</dbReference>
<keyword evidence="9" id="KW-0456">Lyase</keyword>
<protein>
    <recommendedName>
        <fullName evidence="3">guanylate cyclase</fullName>
        <ecNumber evidence="3">4.6.1.2</ecNumber>
    </recommendedName>
</protein>
<dbReference type="Pfam" id="PF00211">
    <property type="entry name" value="Guanylate_cyc"/>
    <property type="match status" value="1"/>
</dbReference>
<evidence type="ECO:0000256" key="3">
    <source>
        <dbReference type="ARBA" id="ARBA00012202"/>
    </source>
</evidence>
<keyword evidence="10" id="KW-0141">cGMP biosynthesis</keyword>
<dbReference type="InterPro" id="IPR000719">
    <property type="entry name" value="Prot_kinase_dom"/>
</dbReference>
<dbReference type="InterPro" id="IPR050401">
    <property type="entry name" value="Cyclic_nucleotide_synthase"/>
</dbReference>
<keyword evidence="12" id="KW-0732">Signal</keyword>
<accession>A0ABR1DQR4</accession>
<name>A0ABR1DQR4_NECAM</name>
<evidence type="ECO:0000313" key="16">
    <source>
        <dbReference type="Proteomes" id="UP001303046"/>
    </source>
</evidence>
<feature type="chain" id="PRO_5046105486" description="guanylate cyclase" evidence="12">
    <location>
        <begin position="23"/>
        <end position="1073"/>
    </location>
</feature>
<feature type="signal peptide" evidence="12">
    <location>
        <begin position="1"/>
        <end position="22"/>
    </location>
</feature>
<dbReference type="SMART" id="SM00220">
    <property type="entry name" value="S_TKc"/>
    <property type="match status" value="1"/>
</dbReference>
<feature type="domain" description="Protein kinase" evidence="13">
    <location>
        <begin position="502"/>
        <end position="815"/>
    </location>
</feature>
<evidence type="ECO:0000256" key="9">
    <source>
        <dbReference type="ARBA" id="ARBA00023239"/>
    </source>
</evidence>
<dbReference type="CDD" id="cd07302">
    <property type="entry name" value="CHD"/>
    <property type="match status" value="1"/>
</dbReference>
<dbReference type="Gene3D" id="3.40.50.2300">
    <property type="match status" value="2"/>
</dbReference>
<keyword evidence="7" id="KW-0472">Membrane</keyword>
<evidence type="ECO:0000313" key="15">
    <source>
        <dbReference type="EMBL" id="KAK6752780.1"/>
    </source>
</evidence>
<proteinExistence type="predicted"/>
<comment type="subcellular location">
    <subcellularLocation>
        <location evidence="2">Membrane</location>
        <topology evidence="2">Single-pass membrane protein</topology>
    </subcellularLocation>
</comment>
<dbReference type="PANTHER" id="PTHR11920:SF342">
    <property type="entry name" value="RECEPTOR-TYPE GUANYLATE CYCLASE GCY-29"/>
    <property type="match status" value="1"/>
</dbReference>
<evidence type="ECO:0000256" key="8">
    <source>
        <dbReference type="ARBA" id="ARBA00023180"/>
    </source>
</evidence>
<dbReference type="SUPFAM" id="SSF53822">
    <property type="entry name" value="Periplasmic binding protein-like I"/>
    <property type="match status" value="1"/>
</dbReference>
<evidence type="ECO:0000256" key="12">
    <source>
        <dbReference type="SAM" id="SignalP"/>
    </source>
</evidence>
<dbReference type="CDD" id="cd06352">
    <property type="entry name" value="PBP1_NPR_GC-like"/>
    <property type="match status" value="1"/>
</dbReference>
<comment type="catalytic activity">
    <reaction evidence="1">
        <text>GTP = 3',5'-cyclic GMP + diphosphate</text>
        <dbReference type="Rhea" id="RHEA:13665"/>
        <dbReference type="ChEBI" id="CHEBI:33019"/>
        <dbReference type="ChEBI" id="CHEBI:37565"/>
        <dbReference type="ChEBI" id="CHEBI:57746"/>
        <dbReference type="EC" id="4.6.1.2"/>
    </reaction>
</comment>
<keyword evidence="6" id="KW-1133">Transmembrane helix</keyword>
<evidence type="ECO:0000256" key="10">
    <source>
        <dbReference type="ARBA" id="ARBA00023293"/>
    </source>
</evidence>
<dbReference type="EMBL" id="JAVFWL010000004">
    <property type="protein sequence ID" value="KAK6752780.1"/>
    <property type="molecule type" value="Genomic_DNA"/>
</dbReference>
<dbReference type="InterPro" id="IPR028082">
    <property type="entry name" value="Peripla_BP_I"/>
</dbReference>
<feature type="coiled-coil region" evidence="11">
    <location>
        <begin position="822"/>
        <end position="849"/>
    </location>
</feature>
<evidence type="ECO:0000256" key="2">
    <source>
        <dbReference type="ARBA" id="ARBA00004167"/>
    </source>
</evidence>
<dbReference type="SUPFAM" id="SSF56112">
    <property type="entry name" value="Protein kinase-like (PK-like)"/>
    <property type="match status" value="1"/>
</dbReference>
<evidence type="ECO:0000259" key="13">
    <source>
        <dbReference type="PROSITE" id="PS50011"/>
    </source>
</evidence>
<dbReference type="Pfam" id="PF00069">
    <property type="entry name" value="Pkinase"/>
    <property type="match status" value="1"/>
</dbReference>
<keyword evidence="16" id="KW-1185">Reference proteome</keyword>
<dbReference type="PROSITE" id="PS50011">
    <property type="entry name" value="PROTEIN_KINASE_DOM"/>
    <property type="match status" value="1"/>
</dbReference>
<dbReference type="Pfam" id="PF01094">
    <property type="entry name" value="ANF_receptor"/>
    <property type="match status" value="1"/>
</dbReference>
<evidence type="ECO:0000256" key="1">
    <source>
        <dbReference type="ARBA" id="ARBA00001436"/>
    </source>
</evidence>
<evidence type="ECO:0000259" key="14">
    <source>
        <dbReference type="PROSITE" id="PS50125"/>
    </source>
</evidence>
<dbReference type="InterPro" id="IPR001054">
    <property type="entry name" value="A/G_cyclase"/>
</dbReference>
<dbReference type="InterPro" id="IPR011009">
    <property type="entry name" value="Kinase-like_dom_sf"/>
</dbReference>
<reference evidence="15 16" key="1">
    <citation type="submission" date="2023-08" db="EMBL/GenBank/DDBJ databases">
        <title>A Necator americanus chromosomal reference genome.</title>
        <authorList>
            <person name="Ilik V."/>
            <person name="Petrzelkova K.J."/>
            <person name="Pardy F."/>
            <person name="Fuh T."/>
            <person name="Niatou-Singa F.S."/>
            <person name="Gouil Q."/>
            <person name="Baker L."/>
            <person name="Ritchie M.E."/>
            <person name="Jex A.R."/>
            <person name="Gazzola D."/>
            <person name="Li H."/>
            <person name="Toshio Fujiwara R."/>
            <person name="Zhan B."/>
            <person name="Aroian R.V."/>
            <person name="Pafco B."/>
            <person name="Schwarz E.M."/>
        </authorList>
    </citation>
    <scope>NUCLEOTIDE SEQUENCE [LARGE SCALE GENOMIC DNA]</scope>
    <source>
        <strain evidence="15 16">Aroian</strain>
        <tissue evidence="15">Whole animal</tissue>
    </source>
</reference>
<dbReference type="Gene3D" id="3.30.70.1230">
    <property type="entry name" value="Nucleotide cyclase"/>
    <property type="match status" value="1"/>
</dbReference>
<dbReference type="InterPro" id="IPR001828">
    <property type="entry name" value="ANF_lig-bd_rcpt"/>
</dbReference>
<keyword evidence="4" id="KW-0812">Transmembrane</keyword>
<dbReference type="PANTHER" id="PTHR11920">
    <property type="entry name" value="GUANYLYL CYCLASE"/>
    <property type="match status" value="1"/>
</dbReference>
<evidence type="ECO:0000256" key="11">
    <source>
        <dbReference type="SAM" id="Coils"/>
    </source>
</evidence>
<dbReference type="EC" id="4.6.1.2" evidence="3"/>
<sequence>MSFLYLSFSLVLVQVIANSTRSDNIVLIGHIGAIGALPNYEKVLELSRKELLEDGTLGKDFDIEIISRNGCGDALEGVAAAADLYHVEHVTTFLGPYCTEEMIAVATMANYWNIPIIAYMATANSLSDKKIYKTLVRTSLRTMNTIAESTAAFVKHYKWRKVTLVSNIGASAYEKIMAFEPVLKRRGITVTKKILFEESVSVQDMLNGGQMEEITSNSRIVIVMFSSAQDLTAMFREATVKYGLSETEYVFIFPWLQEGANGASPFVGSDSSILEKVKKTYTNCVLIDDTNGFDDRMITPFVERLRTIGLDEKDIDLSNIYAYIALFDAYKMFGTAGRRILKETGKISSVIDGKKMWNTMRRMTVPGMVSDAGVGSGTVMLDDLAERVPYYSAFFVDGNRNQVTPFANMAPMMIANCDGLKTGTGCFEINVTEVLSSFWPSTDGQFPVDEPVCGFRGEKCDYTLIIVGISATVCVILAAIGAWCLRRYCESKSLDSMPWRIFRDDMQLVDEEQAKSMLSLNSQKTKLSSSNAIALKHHAIIGVNTHATYHMYEQRRPIKFARADLILLMRIKQAVHDNLNPFLGMAFNEKAEMLLFWKFCSRGTLQDIIYNDNFVLDEKFHGAFLRDITLGLEYLHLSNIGFHGSLTTWSTLIDRNWLVKLTDYGISDAVRRWVKHGSINEETVNDGGEKTEATQKTAILYVAPEIRLSNEKNKNRRLDQAWIGQTLEKRRSADIYAFGVVMYEILFRNFPFSDKTDLNEMSTKAMEGEKICRPQVQKDKQLHPDLQALLQDCWHDSPDARPTIRRVRLSTESILKTKGSLVDSMTRMMEEYANNLEKLVSERTGMLEQATVRADKLLSQLLPKYVANELKNGRPVPPKLYTSATVFFSDVVGFTTLCSSSSPIEVVNLLNSVYSGFDEIINKRDGYKQKVETIGDAYMVVSGVPEENGRRHICNIADISLEIMEFLVTYRIPHRKSERLVIRVGFHSGSVAAAVVGLNSPRYCLFGDTVNLASRMESTGEPGKIQISQESKDLLANDYPEFVTVKRGTMEVKGKGERTTYWLLSKDRSCFNT</sequence>
<evidence type="ECO:0000256" key="4">
    <source>
        <dbReference type="ARBA" id="ARBA00022692"/>
    </source>
</evidence>
<organism evidence="15 16">
    <name type="scientific">Necator americanus</name>
    <name type="common">Human hookworm</name>
    <dbReference type="NCBI Taxonomy" id="51031"/>
    <lineage>
        <taxon>Eukaryota</taxon>
        <taxon>Metazoa</taxon>
        <taxon>Ecdysozoa</taxon>
        <taxon>Nematoda</taxon>
        <taxon>Chromadorea</taxon>
        <taxon>Rhabditida</taxon>
        <taxon>Rhabditina</taxon>
        <taxon>Rhabditomorpha</taxon>
        <taxon>Strongyloidea</taxon>
        <taxon>Ancylostomatidae</taxon>
        <taxon>Bunostominae</taxon>
        <taxon>Necator</taxon>
    </lineage>
</organism>
<evidence type="ECO:0000256" key="6">
    <source>
        <dbReference type="ARBA" id="ARBA00022989"/>
    </source>
</evidence>
<feature type="domain" description="Guanylate cyclase" evidence="14">
    <location>
        <begin position="885"/>
        <end position="1017"/>
    </location>
</feature>
<comment type="caution">
    <text evidence="15">The sequence shown here is derived from an EMBL/GenBank/DDBJ whole genome shotgun (WGS) entry which is preliminary data.</text>
</comment>